<evidence type="ECO:0000313" key="2">
    <source>
        <dbReference type="EMBL" id="AKB14028.1"/>
    </source>
</evidence>
<dbReference type="NCBIfam" id="TIGR02926">
    <property type="entry name" value="AhaH"/>
    <property type="match status" value="1"/>
</dbReference>
<dbReference type="KEGG" id="mthr:MSTHT_2270"/>
<feature type="coiled-coil region" evidence="1">
    <location>
        <begin position="3"/>
        <end position="56"/>
    </location>
</feature>
<gene>
    <name evidence="2" type="ORF">MSTHT_2270</name>
</gene>
<dbReference type="OrthoDB" id="147599at2157"/>
<dbReference type="AlphaFoldDB" id="A0A0E3KZB8"/>
<dbReference type="Gene3D" id="1.20.5.2950">
    <property type="match status" value="1"/>
</dbReference>
<dbReference type="RefSeq" id="WP_048167992.1">
    <property type="nucleotide sequence ID" value="NZ_CP009501.1"/>
</dbReference>
<organism evidence="2 3">
    <name type="scientific">Methanosarcina thermophila (strain ATCC 43570 / DSM 1825 / OCM 12 / VKM B-1830 / TM-1)</name>
    <dbReference type="NCBI Taxonomy" id="523844"/>
    <lineage>
        <taxon>Archaea</taxon>
        <taxon>Methanobacteriati</taxon>
        <taxon>Methanobacteriota</taxon>
        <taxon>Stenosarchaea group</taxon>
        <taxon>Methanomicrobia</taxon>
        <taxon>Methanosarcinales</taxon>
        <taxon>Methanosarcinaceae</taxon>
        <taxon>Methanosarcina</taxon>
    </lineage>
</organism>
<dbReference type="EC" id="3.6.3.14" evidence="2"/>
<dbReference type="HOGENOM" id="CLU_149095_1_1_2"/>
<proteinExistence type="predicted"/>
<dbReference type="Proteomes" id="UP000066529">
    <property type="component" value="Chromosome"/>
</dbReference>
<keyword evidence="2" id="KW-0378">Hydrolase</keyword>
<dbReference type="STRING" id="523844.MSTHT_2270"/>
<dbReference type="PATRIC" id="fig|523844.20.peg.2781"/>
<dbReference type="GeneID" id="41602324"/>
<name>A0A0E3KZB8_METTT</name>
<evidence type="ECO:0000256" key="1">
    <source>
        <dbReference type="SAM" id="Coils"/>
    </source>
</evidence>
<sequence length="109" mass="12373">MAKNEILSEIKKAEESARLMIEEAIDAKNKRISDARAEAREILKQAEIDAHKASQDSFKEGEKKILEERDKIINDGEKNALAMSQKAQANIDKSVNYLVQEFERAVLNE</sequence>
<evidence type="ECO:0000313" key="3">
    <source>
        <dbReference type="Proteomes" id="UP000066529"/>
    </source>
</evidence>
<dbReference type="InterPro" id="IPR014275">
    <property type="entry name" value="ATPase_A1A0-cplx_hsu"/>
</dbReference>
<protein>
    <submittedName>
        <fullName evidence="2">V-type ATP synthase subunit G</fullName>
        <ecNumber evidence="2">3.6.3.14</ecNumber>
    </submittedName>
</protein>
<dbReference type="EMBL" id="CP009501">
    <property type="protein sequence ID" value="AKB14028.1"/>
    <property type="molecule type" value="Genomic_DNA"/>
</dbReference>
<dbReference type="GO" id="GO:0016787">
    <property type="term" value="F:hydrolase activity"/>
    <property type="evidence" value="ECO:0007669"/>
    <property type="project" value="UniProtKB-KW"/>
</dbReference>
<keyword evidence="1" id="KW-0175">Coiled coil</keyword>
<accession>A0A0E3KZB8</accession>
<reference evidence="2 3" key="1">
    <citation type="submission" date="2014-07" db="EMBL/GenBank/DDBJ databases">
        <title>Methanogenic archaea and the global carbon cycle.</title>
        <authorList>
            <person name="Henriksen J.R."/>
            <person name="Luke J."/>
            <person name="Reinhart S."/>
            <person name="Benedict M.N."/>
            <person name="Youngblut N.D."/>
            <person name="Metcalf M.E."/>
            <person name="Whitaker R.J."/>
            <person name="Metcalf W.W."/>
        </authorList>
    </citation>
    <scope>NUCLEOTIDE SEQUENCE [LARGE SCALE GENOMIC DNA]</scope>
    <source>
        <strain evidence="3">ATCC 43570 / DSM 1825 / OCM 12 / VKM B-1830 / TM-1</strain>
    </source>
</reference>